<dbReference type="Gene3D" id="2.30.30.940">
    <property type="match status" value="1"/>
</dbReference>
<evidence type="ECO:0000259" key="2">
    <source>
        <dbReference type="SMART" id="SM00382"/>
    </source>
</evidence>
<dbReference type="Proteomes" id="UP000295221">
    <property type="component" value="Unassembled WGS sequence"/>
</dbReference>
<sequence>MPIIIDNIELDETNVEFNYASDFVKHTDKLVYLTGKAGTGKTTFLKYLRETTKKNTVILAPTGVAAVNAGGQTIHSFFQIRPSVYVPNDKRLRTKADLNDSDRSTIFDHFKYFKEKLEIIRGMELLIIDEISMVRCDLIDVVDKLLRVFRRKENLPFGGVQVILIGDTFQLAPIARPDEWNILKEFYSTEFFFGSKIIENNKPVYIELKKIYRQNEQEFIDLLNRVRVNQVTANELGILNSKFNPTFSPENGSNYITLATHNKIVDSTNLTKLAKLETELKLFEATVTGTFPENIMPTERILQLKQGAQIMFIKNDRAKRYFNGKIAKIKSIEDNAIIVEFSEGNEITVEKQEWENIRYKWNDEEKKIEEEIIGTFTQFPIKLAWAITVHKSQGLTFEKVIADLGAAFASGQVYVALSRCTTFNGLVLKTKIHNNAIKTDPNVLSFAQNETPSTLIVQELNAGKADFYYKKSREAVQNYDFNAAYENFIQAIKYRNDVETRGFKKYFITIASRISSFKNKYQGLKDTHEELAKIKTEIENTNNELLKENSENFAKISKQNDSIKLLLDKTKEFEKLTNQQEGELKDLVDKVNNQEKTIEDKESIIQQQKKAITELEQILRVKENEIIRLKNLKWHQKLLGKK</sequence>
<feature type="coiled-coil region" evidence="1">
    <location>
        <begin position="577"/>
        <end position="632"/>
    </location>
</feature>
<comment type="caution">
    <text evidence="3">The sequence shown here is derived from an EMBL/GenBank/DDBJ whole genome shotgun (WGS) entry which is preliminary data.</text>
</comment>
<dbReference type="InterPro" id="IPR051055">
    <property type="entry name" value="PIF1_helicase"/>
</dbReference>
<dbReference type="SMART" id="SM00382">
    <property type="entry name" value="AAA"/>
    <property type="match status" value="1"/>
</dbReference>
<dbReference type="PANTHER" id="PTHR47642">
    <property type="entry name" value="ATP-DEPENDENT DNA HELICASE"/>
    <property type="match status" value="1"/>
</dbReference>
<keyword evidence="1" id="KW-0175">Coiled coil</keyword>
<dbReference type="SUPFAM" id="SSF52540">
    <property type="entry name" value="P-loop containing nucleoside triphosphate hydrolases"/>
    <property type="match status" value="2"/>
</dbReference>
<dbReference type="GO" id="GO:0000723">
    <property type="term" value="P:telomere maintenance"/>
    <property type="evidence" value="ECO:0007669"/>
    <property type="project" value="InterPro"/>
</dbReference>
<accession>A0A4R2G0H5</accession>
<dbReference type="AlphaFoldDB" id="A0A4R2G0H5"/>
<proteinExistence type="predicted"/>
<name>A0A4R2G0H5_9BACT</name>
<dbReference type="Pfam" id="PF05970">
    <property type="entry name" value="PIF1"/>
    <property type="match status" value="1"/>
</dbReference>
<dbReference type="FunFam" id="3.40.50.300:FF:001498">
    <property type="entry name" value="ATP-dependent DNA helicase"/>
    <property type="match status" value="1"/>
</dbReference>
<dbReference type="CDD" id="cd18809">
    <property type="entry name" value="SF1_C_RecD"/>
    <property type="match status" value="1"/>
</dbReference>
<feature type="domain" description="AAA+ ATPase" evidence="2">
    <location>
        <begin position="27"/>
        <end position="186"/>
    </location>
</feature>
<keyword evidence="4" id="KW-1185">Reference proteome</keyword>
<dbReference type="GO" id="GO:0003678">
    <property type="term" value="F:DNA helicase activity"/>
    <property type="evidence" value="ECO:0007669"/>
    <property type="project" value="InterPro"/>
</dbReference>
<protein>
    <submittedName>
        <fullName evidence="3">PIF1-like helicase</fullName>
    </submittedName>
</protein>
<reference evidence="3 4" key="1">
    <citation type="submission" date="2019-03" db="EMBL/GenBank/DDBJ databases">
        <title>Genomic Encyclopedia of Type Strains, Phase IV (KMG-IV): sequencing the most valuable type-strain genomes for metagenomic binning, comparative biology and taxonomic classification.</title>
        <authorList>
            <person name="Goeker M."/>
        </authorList>
    </citation>
    <scope>NUCLEOTIDE SEQUENCE [LARGE SCALE GENOMIC DNA]</scope>
    <source>
        <strain evidence="3 4">DSM 24179</strain>
    </source>
</reference>
<dbReference type="Gene3D" id="3.40.50.300">
    <property type="entry name" value="P-loop containing nucleotide triphosphate hydrolases"/>
    <property type="match status" value="2"/>
</dbReference>
<dbReference type="PANTHER" id="PTHR47642:SF5">
    <property type="entry name" value="ATP-DEPENDENT DNA HELICASE"/>
    <property type="match status" value="1"/>
</dbReference>
<dbReference type="GO" id="GO:0006281">
    <property type="term" value="P:DNA repair"/>
    <property type="evidence" value="ECO:0007669"/>
    <property type="project" value="InterPro"/>
</dbReference>
<dbReference type="EMBL" id="SLWK01000037">
    <property type="protein sequence ID" value="TCO00619.1"/>
    <property type="molecule type" value="Genomic_DNA"/>
</dbReference>
<evidence type="ECO:0000313" key="3">
    <source>
        <dbReference type="EMBL" id="TCO00619.1"/>
    </source>
</evidence>
<dbReference type="InterPro" id="IPR027417">
    <property type="entry name" value="P-loop_NTPase"/>
</dbReference>
<dbReference type="InterPro" id="IPR010285">
    <property type="entry name" value="DNA_helicase_pif1-like_DEAD"/>
</dbReference>
<keyword evidence="3" id="KW-0067">ATP-binding</keyword>
<dbReference type="RefSeq" id="WP_132435697.1">
    <property type="nucleotide sequence ID" value="NZ_SLWK01000037.1"/>
</dbReference>
<keyword evidence="3" id="KW-0347">Helicase</keyword>
<gene>
    <name evidence="3" type="ORF">EV194_1372</name>
</gene>
<feature type="coiled-coil region" evidence="1">
    <location>
        <begin position="524"/>
        <end position="551"/>
    </location>
</feature>
<dbReference type="InterPro" id="IPR003593">
    <property type="entry name" value="AAA+_ATPase"/>
</dbReference>
<keyword evidence="3" id="KW-0547">Nucleotide-binding</keyword>
<organism evidence="3 4">
    <name type="scientific">Natronoflexus pectinivorans</name>
    <dbReference type="NCBI Taxonomy" id="682526"/>
    <lineage>
        <taxon>Bacteria</taxon>
        <taxon>Pseudomonadati</taxon>
        <taxon>Bacteroidota</taxon>
        <taxon>Bacteroidia</taxon>
        <taxon>Marinilabiliales</taxon>
        <taxon>Marinilabiliaceae</taxon>
        <taxon>Natronoflexus</taxon>
    </lineage>
</organism>
<keyword evidence="3" id="KW-0378">Hydrolase</keyword>
<evidence type="ECO:0000313" key="4">
    <source>
        <dbReference type="Proteomes" id="UP000295221"/>
    </source>
</evidence>
<dbReference type="OrthoDB" id="9763659at2"/>
<evidence type="ECO:0000256" key="1">
    <source>
        <dbReference type="SAM" id="Coils"/>
    </source>
</evidence>